<evidence type="ECO:0008006" key="3">
    <source>
        <dbReference type="Google" id="ProtNLM"/>
    </source>
</evidence>
<dbReference type="AlphaFoldDB" id="A0A938XWY7"/>
<evidence type="ECO:0000313" key="2">
    <source>
        <dbReference type="Proteomes" id="UP000774000"/>
    </source>
</evidence>
<organism evidence="1 2">
    <name type="scientific">Halanaerobacter jeridensis</name>
    <dbReference type="NCBI Taxonomy" id="706427"/>
    <lineage>
        <taxon>Bacteria</taxon>
        <taxon>Bacillati</taxon>
        <taxon>Bacillota</taxon>
        <taxon>Clostridia</taxon>
        <taxon>Halanaerobiales</taxon>
        <taxon>Halobacteroidaceae</taxon>
        <taxon>Halanaerobacter</taxon>
    </lineage>
</organism>
<comment type="caution">
    <text evidence="1">The sequence shown here is derived from an EMBL/GenBank/DDBJ whole genome shotgun (WGS) entry which is preliminary data.</text>
</comment>
<dbReference type="InterPro" id="IPR036457">
    <property type="entry name" value="PPM-type-like_dom_sf"/>
</dbReference>
<dbReference type="SUPFAM" id="SSF81606">
    <property type="entry name" value="PP2C-like"/>
    <property type="match status" value="1"/>
</dbReference>
<gene>
    <name evidence="1" type="ORF">JOC47_002652</name>
</gene>
<dbReference type="RefSeq" id="WP_204702536.1">
    <property type="nucleotide sequence ID" value="NZ_JAFBDQ010000017.1"/>
</dbReference>
<dbReference type="Gene3D" id="3.60.40.10">
    <property type="entry name" value="PPM-type phosphatase domain"/>
    <property type="match status" value="1"/>
</dbReference>
<dbReference type="Proteomes" id="UP000774000">
    <property type="component" value="Unassembled WGS sequence"/>
</dbReference>
<proteinExistence type="predicted"/>
<keyword evidence="2" id="KW-1185">Reference proteome</keyword>
<dbReference type="EMBL" id="JAFBDQ010000017">
    <property type="protein sequence ID" value="MBM7557786.1"/>
    <property type="molecule type" value="Genomic_DNA"/>
</dbReference>
<evidence type="ECO:0000313" key="1">
    <source>
        <dbReference type="EMBL" id="MBM7557786.1"/>
    </source>
</evidence>
<name>A0A938XWY7_9FIRM</name>
<accession>A0A938XWY7</accession>
<protein>
    <recommendedName>
        <fullName evidence="3">Serine/threonine protein phosphatase PrpC</fullName>
    </recommendedName>
</protein>
<sequence length="336" mass="38834">MNEILKIHLKGGGKEHCEDAPPLYATYKDLALIATFDGMGGSGKQSYKLSNGDCYTGAYLSSRYTKQIISSYFDRNKETLHSLDTNYNNIIDFINSLNFQIKKSLTTYYNEKLTKNRKEFVASYSYKLPTTVSGCFLQNLTNESSKIISFNAGDSMTYLLSPRALVPLTTTVNRLYNTTAGISNFINLSTDFELNIFKVRITKPFIIISCSDGCFDFTGNPVFFEYLIVNNIYKSKSFVNLKRNLKKLFRAKAQDDCSLILYSVGFKKYENLRSIYKSRFLKLKRYANLLIKNNQNYDKLNKIYKKFIEWEKLRLIKQLGGGYYEPGEKFWENKCK</sequence>
<reference evidence="1" key="1">
    <citation type="submission" date="2021-01" db="EMBL/GenBank/DDBJ databases">
        <title>Genomic Encyclopedia of Type Strains, Phase IV (KMG-IV): sequencing the most valuable type-strain genomes for metagenomic binning, comparative biology and taxonomic classification.</title>
        <authorList>
            <person name="Goeker M."/>
        </authorList>
    </citation>
    <scope>NUCLEOTIDE SEQUENCE</scope>
    <source>
        <strain evidence="1">DSM 23230</strain>
    </source>
</reference>